<feature type="transmembrane region" description="Helical" evidence="10">
    <location>
        <begin position="926"/>
        <end position="949"/>
    </location>
</feature>
<keyword evidence="4" id="KW-0813">Transport</keyword>
<dbReference type="Gene3D" id="3.30.70.1440">
    <property type="entry name" value="Multidrug efflux transporter AcrB pore domain"/>
    <property type="match status" value="1"/>
</dbReference>
<comment type="similarity">
    <text evidence="2">Belongs to the outer membrane factor (OMF) (TC 1.B.17) family.</text>
</comment>
<proteinExistence type="inferred from homology"/>
<dbReference type="EMBL" id="BMLI01000001">
    <property type="protein sequence ID" value="GGM90979.1"/>
    <property type="molecule type" value="Genomic_DNA"/>
</dbReference>
<dbReference type="Gene3D" id="3.30.2090.10">
    <property type="entry name" value="Multidrug efflux transporter AcrB TolC docking domain, DN and DC subdomains"/>
    <property type="match status" value="2"/>
</dbReference>
<feature type="transmembrane region" description="Helical" evidence="10">
    <location>
        <begin position="1043"/>
        <end position="1060"/>
    </location>
</feature>
<comment type="caution">
    <text evidence="11">The sequence shown here is derived from an EMBL/GenBank/DDBJ whole genome shotgun (WGS) entry which is preliminary data.</text>
</comment>
<dbReference type="SUPFAM" id="SSF82866">
    <property type="entry name" value="Multidrug efflux transporter AcrB transmembrane domain"/>
    <property type="match status" value="2"/>
</dbReference>
<dbReference type="Proteomes" id="UP000632339">
    <property type="component" value="Unassembled WGS sequence"/>
</dbReference>
<dbReference type="InterPro" id="IPR003423">
    <property type="entry name" value="OMP_efflux"/>
</dbReference>
<dbReference type="NCBIfam" id="TIGR00914">
    <property type="entry name" value="2A0601"/>
    <property type="match status" value="1"/>
</dbReference>
<feature type="transmembrane region" description="Helical" evidence="10">
    <location>
        <begin position="976"/>
        <end position="995"/>
    </location>
</feature>
<comment type="subcellular location">
    <subcellularLocation>
        <location evidence="1">Cell membrane</location>
        <topology evidence="1">Multi-pass membrane protein</topology>
    </subcellularLocation>
</comment>
<organism evidence="11 12">
    <name type="scientific">Dyadobacter beijingensis</name>
    <dbReference type="NCBI Taxonomy" id="365489"/>
    <lineage>
        <taxon>Bacteria</taxon>
        <taxon>Pseudomonadati</taxon>
        <taxon>Bacteroidota</taxon>
        <taxon>Cytophagia</taxon>
        <taxon>Cytophagales</taxon>
        <taxon>Spirosomataceae</taxon>
        <taxon>Dyadobacter</taxon>
    </lineage>
</organism>
<sequence length="1456" mass="159208">MLNRIIRFSVENKLVIGILMLLWVACGIYELTRLPIDAVPDITNNQVQIITTAPSLGTEDVERLITFPIEQVTANIPGLKESRSMSRFGLSLVSIVFDDDSDIYWARQQVTERLSQVEMPETAGKPELAPVTTGLGEIYQYVVKPKKGFEKRFTLSDLRTTQDWLIRRQLLGTPGVADVSTFGGELKQYEVAVDPSGLKAMGLTITDVLTALSRNNQNTGGAYIEKGPTVLYIRSLGLAGSIGDINRIVVANRGGVPVLVSHVAKVRFAPAIRYGALTMAGYGEVAGGIVMMLKGGNSSEVIGNVKARIAEISKTLPQGLEIEPFLDRTKMVNNAIGTVEHNLLEGAVIVVIVLVLFLGNLRAGFIVASVIPLSMLFAVAMMNLFGVSGNLMSLGALDFGLIVDGAVIIVEAILHHLHTSSRYAGVARLTQGEMDEEVSGSASRMMNAAVFGQIIILIVYLPILSLSGIEGKMFKPMAQTVAFAILGAFILSLTYVPMVSSMLISKKISREGNWSDRMMERIERGYERVLARALRLKGVLVAAAFVLFGLAVVVFGRMGGEFIPQLEEGDFATETRLLVGTNLSTTIDAINRISERLQKDYPEVLKVVSRIGSAEIPTDPMPIEGGDMIIVLKDKSEWKSAKTFPELATKMAATAQEVVPGVTTGFQYPVQMRFNELMTGAKQDVVCKIFGEDLHKLAAYADQLGQIARKVDGTADWYVEEVTGMPQIVIDFNRAEIAKYGLNIDELNKTINAAFAGAAAGQIYEGEKRFDLVVRVGAEGRKSMADVQNLLVSTPAGLQIPLSQVATVREIEGPNQIQRENTRRRIIVGFNVRGRDVQSIVEELQQKVAAKIRFESGYSITYGGAFENLQQAKARLGIAVPVALLLIFVMLYFTFSSVKDGALIYTAIPLSAIGGVFALAMRGMPFSISAGVGFIALFGVAVLNGIVLISEFNRIKKEGKITDPLLLVMTGTRNRLRPVLMTAAVASLGFLPMAVSNGAGAEVQRPLATVVIGGLMTATLLTLFVLPALYLLFNTKQGPSGKAGIVAAAMILFASLTWALPAQAQTPVGVEEAIQKALAHNRLIKSTRLGEQAADKLRGSAFDIAKTSVSADYGKFNSPNNDTRIGITQTIAFPTVYSNQRKAREAGYRAAQAQTRLTEQEVRTGVRQLFYEYAVLREREKLLVYADSVFTGFDSKSALRFEKGASNVLEKTAASSQRQQIANQLDLVRHDLAWVRERFNFQVQDSLTYTPAPQAPRITGPDSFRLDTAAIYTDLPQIEMGKQLTETAYFNYRTAKARMLPEFSAAYNNQSLRGTQLLNGQEVNLTGKDRFGYYGLGVNIPLFFKSHQAQISAARLDWLRARNDAELTEQRLRSELRSAQEQVRKFARNLQYYEQQGLPNARTIIAVADRQFSGGEIDYLQWVILVGQSIAIQGEYVNALGSYNDAVIQLLHLNNQ</sequence>
<feature type="transmembrane region" description="Helical" evidence="10">
    <location>
        <begin position="341"/>
        <end position="358"/>
    </location>
</feature>
<name>A0ABQ2HVM5_9BACT</name>
<feature type="transmembrane region" description="Helical" evidence="10">
    <location>
        <begin position="902"/>
        <end position="920"/>
    </location>
</feature>
<evidence type="ECO:0000256" key="1">
    <source>
        <dbReference type="ARBA" id="ARBA00004651"/>
    </source>
</evidence>
<evidence type="ECO:0000256" key="4">
    <source>
        <dbReference type="ARBA" id="ARBA00022448"/>
    </source>
</evidence>
<keyword evidence="7 10" id="KW-1133">Transmembrane helix</keyword>
<evidence type="ECO:0000256" key="5">
    <source>
        <dbReference type="ARBA" id="ARBA00022475"/>
    </source>
</evidence>
<gene>
    <name evidence="11" type="ORF">GCM10010967_25040</name>
</gene>
<feature type="transmembrane region" description="Helical" evidence="10">
    <location>
        <begin position="391"/>
        <end position="414"/>
    </location>
</feature>
<keyword evidence="8 10" id="KW-0472">Membrane</keyword>
<evidence type="ECO:0000256" key="10">
    <source>
        <dbReference type="SAM" id="Phobius"/>
    </source>
</evidence>
<feature type="transmembrane region" description="Helical" evidence="10">
    <location>
        <begin position="1007"/>
        <end position="1031"/>
    </location>
</feature>
<dbReference type="Gene3D" id="1.20.1640.10">
    <property type="entry name" value="Multidrug efflux transporter AcrB transmembrane domain"/>
    <property type="match status" value="2"/>
</dbReference>
<evidence type="ECO:0000256" key="3">
    <source>
        <dbReference type="ARBA" id="ARBA00010942"/>
    </source>
</evidence>
<dbReference type="PROSITE" id="PS51257">
    <property type="entry name" value="PROKAR_LIPOPROTEIN"/>
    <property type="match status" value="1"/>
</dbReference>
<dbReference type="SUPFAM" id="SSF56954">
    <property type="entry name" value="Outer membrane efflux proteins (OEP)"/>
    <property type="match status" value="1"/>
</dbReference>
<dbReference type="PANTHER" id="PTHR32063">
    <property type="match status" value="1"/>
</dbReference>
<dbReference type="InterPro" id="IPR027463">
    <property type="entry name" value="AcrB_DN_DC_subdom"/>
</dbReference>
<dbReference type="Gene3D" id="1.20.1600.10">
    <property type="entry name" value="Outer membrane efflux proteins (OEP)"/>
    <property type="match status" value="1"/>
</dbReference>
<feature type="transmembrane region" description="Helical" evidence="10">
    <location>
        <begin position="538"/>
        <end position="556"/>
    </location>
</feature>
<evidence type="ECO:0000256" key="8">
    <source>
        <dbReference type="ARBA" id="ARBA00023136"/>
    </source>
</evidence>
<reference evidence="12" key="1">
    <citation type="journal article" date="2019" name="Int. J. Syst. Evol. Microbiol.">
        <title>The Global Catalogue of Microorganisms (GCM) 10K type strain sequencing project: providing services to taxonomists for standard genome sequencing and annotation.</title>
        <authorList>
            <consortium name="The Broad Institute Genomics Platform"/>
            <consortium name="The Broad Institute Genome Sequencing Center for Infectious Disease"/>
            <person name="Wu L."/>
            <person name="Ma J."/>
        </authorList>
    </citation>
    <scope>NUCLEOTIDE SEQUENCE [LARGE SCALE GENOMIC DNA]</scope>
    <source>
        <strain evidence="12">CGMCC 1.6375</strain>
    </source>
</reference>
<keyword evidence="5" id="KW-1003">Cell membrane</keyword>
<dbReference type="InterPro" id="IPR004763">
    <property type="entry name" value="CusA-like"/>
</dbReference>
<dbReference type="SUPFAM" id="SSF82693">
    <property type="entry name" value="Multidrug efflux transporter AcrB pore domain, PN1, PN2, PC1 and PC2 subdomains"/>
    <property type="match status" value="2"/>
</dbReference>
<comment type="similarity">
    <text evidence="3">Belongs to the resistance-nodulation-cell division (RND) (TC 2.A.6) family.</text>
</comment>
<feature type="transmembrane region" description="Helical" evidence="10">
    <location>
        <begin position="365"/>
        <end position="385"/>
    </location>
</feature>
<feature type="coiled-coil region" evidence="9">
    <location>
        <begin position="1362"/>
        <end position="1396"/>
    </location>
</feature>
<feature type="transmembrane region" description="Helical" evidence="10">
    <location>
        <begin position="12"/>
        <end position="31"/>
    </location>
</feature>
<protein>
    <submittedName>
        <fullName evidence="11">Acriflavine resistance protein B</fullName>
    </submittedName>
</protein>
<evidence type="ECO:0000256" key="2">
    <source>
        <dbReference type="ARBA" id="ARBA00007613"/>
    </source>
</evidence>
<dbReference type="Pfam" id="PF00873">
    <property type="entry name" value="ACR_tran"/>
    <property type="match status" value="1"/>
</dbReference>
<evidence type="ECO:0000256" key="7">
    <source>
        <dbReference type="ARBA" id="ARBA00022989"/>
    </source>
</evidence>
<dbReference type="SUPFAM" id="SSF82714">
    <property type="entry name" value="Multidrug efflux transporter AcrB TolC docking domain, DN and DC subdomains"/>
    <property type="match status" value="2"/>
</dbReference>
<keyword evidence="6 10" id="KW-0812">Transmembrane</keyword>
<keyword evidence="12" id="KW-1185">Reference proteome</keyword>
<dbReference type="PRINTS" id="PR00702">
    <property type="entry name" value="ACRIFLAVINRP"/>
</dbReference>
<dbReference type="InterPro" id="IPR001036">
    <property type="entry name" value="Acrflvin-R"/>
</dbReference>
<feature type="transmembrane region" description="Helical" evidence="10">
    <location>
        <begin position="448"/>
        <end position="469"/>
    </location>
</feature>
<evidence type="ECO:0000313" key="11">
    <source>
        <dbReference type="EMBL" id="GGM90979.1"/>
    </source>
</evidence>
<dbReference type="PANTHER" id="PTHR32063:SF24">
    <property type="entry name" value="CATION EFFLUX SYSTEM (ACRB_ACRD_ACRF FAMILY)"/>
    <property type="match status" value="1"/>
</dbReference>
<evidence type="ECO:0000313" key="12">
    <source>
        <dbReference type="Proteomes" id="UP000632339"/>
    </source>
</evidence>
<dbReference type="RefSeq" id="WP_019943544.1">
    <property type="nucleotide sequence ID" value="NZ_BMLI01000001.1"/>
</dbReference>
<keyword evidence="9" id="KW-0175">Coiled coil</keyword>
<evidence type="ECO:0000256" key="9">
    <source>
        <dbReference type="SAM" id="Coils"/>
    </source>
</evidence>
<feature type="transmembrane region" description="Helical" evidence="10">
    <location>
        <begin position="876"/>
        <end position="895"/>
    </location>
</feature>
<evidence type="ECO:0000256" key="6">
    <source>
        <dbReference type="ARBA" id="ARBA00022692"/>
    </source>
</evidence>
<accession>A0ABQ2HVM5</accession>
<feature type="transmembrane region" description="Helical" evidence="10">
    <location>
        <begin position="481"/>
        <end position="504"/>
    </location>
</feature>
<dbReference type="Pfam" id="PF02321">
    <property type="entry name" value="OEP"/>
    <property type="match status" value="1"/>
</dbReference>
<dbReference type="Gene3D" id="3.30.70.1430">
    <property type="entry name" value="Multidrug efflux transporter AcrB pore domain"/>
    <property type="match status" value="2"/>
</dbReference>
<dbReference type="Gene3D" id="3.30.70.1320">
    <property type="entry name" value="Multidrug efflux transporter AcrB pore domain like"/>
    <property type="match status" value="1"/>
</dbReference>